<evidence type="ECO:0000313" key="3">
    <source>
        <dbReference type="EMBL" id="NYI66152.1"/>
    </source>
</evidence>
<feature type="transmembrane region" description="Helical" evidence="1">
    <location>
        <begin position="270"/>
        <end position="293"/>
    </location>
</feature>
<dbReference type="PANTHER" id="PTHR35797:SF1">
    <property type="entry name" value="PROTEASE"/>
    <property type="match status" value="1"/>
</dbReference>
<feature type="transmembrane region" description="Helical" evidence="1">
    <location>
        <begin position="64"/>
        <end position="84"/>
    </location>
</feature>
<gene>
    <name evidence="3" type="ORF">BJY26_000458</name>
</gene>
<keyword evidence="1" id="KW-0812">Transmembrane</keyword>
<feature type="transmembrane region" description="Helical" evidence="1">
    <location>
        <begin position="213"/>
        <end position="236"/>
    </location>
</feature>
<dbReference type="Pfam" id="PF02517">
    <property type="entry name" value="Rce1-like"/>
    <property type="match status" value="1"/>
</dbReference>
<evidence type="ECO:0000256" key="1">
    <source>
        <dbReference type="SAM" id="Phobius"/>
    </source>
</evidence>
<feature type="transmembrane region" description="Helical" evidence="1">
    <location>
        <begin position="32"/>
        <end position="52"/>
    </location>
</feature>
<keyword evidence="3" id="KW-0645">Protease</keyword>
<dbReference type="GO" id="GO:0006508">
    <property type="term" value="P:proteolysis"/>
    <property type="evidence" value="ECO:0007669"/>
    <property type="project" value="UniProtKB-KW"/>
</dbReference>
<feature type="transmembrane region" description="Helical" evidence="1">
    <location>
        <begin position="242"/>
        <end position="263"/>
    </location>
</feature>
<feature type="transmembrane region" description="Helical" evidence="1">
    <location>
        <begin position="167"/>
        <end position="192"/>
    </location>
</feature>
<keyword evidence="1" id="KW-0472">Membrane</keyword>
<dbReference type="AlphaFoldDB" id="A0A7Z0A879"/>
<dbReference type="RefSeq" id="WP_179425307.1">
    <property type="nucleotide sequence ID" value="NZ_JACBZP010000001.1"/>
</dbReference>
<dbReference type="Proteomes" id="UP000539111">
    <property type="component" value="Unassembled WGS sequence"/>
</dbReference>
<dbReference type="EMBL" id="JACBZP010000001">
    <property type="protein sequence ID" value="NYI66152.1"/>
    <property type="molecule type" value="Genomic_DNA"/>
</dbReference>
<sequence>MNSQYTAVPPPSEPTESAEPEVFPARVPWGSVVAFFVIACGLAWLAALPLWLRGHGMADPLLRLFAAIMMYTPAIAALIVVFFVQRPRPTRIGEYLGLWPLRPAKRTIWLAVIAIFGMSAIIVAGVFLAAAFGQIKLDLIHFSGFRQSIAAALNATPGAEHSTGGPALPVGVIVTVQIIAIPFAAIIPNALLTIGEELGWRGWLLPTLRPLGTWPALLVTGAIWGFWHTPLILLGYNFGLTNWYGVLLMIAASMILGILIGWLRLRTASVWPCVFAHGAANAAGGFAGLVVAAGDHPSPIAAGPLGWITWIVMAVVIGILLVTGQFTKQPRLRRRSTPANVIEF</sequence>
<keyword evidence="1" id="KW-1133">Transmembrane helix</keyword>
<proteinExistence type="predicted"/>
<dbReference type="GO" id="GO:0080120">
    <property type="term" value="P:CAAX-box protein maturation"/>
    <property type="evidence" value="ECO:0007669"/>
    <property type="project" value="UniProtKB-ARBA"/>
</dbReference>
<reference evidence="3 4" key="1">
    <citation type="submission" date="2020-07" db="EMBL/GenBank/DDBJ databases">
        <title>Sequencing the genomes of 1000 actinobacteria strains.</title>
        <authorList>
            <person name="Klenk H.-P."/>
        </authorList>
    </citation>
    <scope>NUCLEOTIDE SEQUENCE [LARGE SCALE GENOMIC DNA]</scope>
    <source>
        <strain evidence="3 4">DSM 26341</strain>
    </source>
</reference>
<comment type="caution">
    <text evidence="3">The sequence shown here is derived from an EMBL/GenBank/DDBJ whole genome shotgun (WGS) entry which is preliminary data.</text>
</comment>
<feature type="transmembrane region" description="Helical" evidence="1">
    <location>
        <begin position="108"/>
        <end position="132"/>
    </location>
</feature>
<keyword evidence="4" id="KW-1185">Reference proteome</keyword>
<evidence type="ECO:0000259" key="2">
    <source>
        <dbReference type="Pfam" id="PF02517"/>
    </source>
</evidence>
<protein>
    <submittedName>
        <fullName evidence="3">Membrane protease YdiL (CAAX protease family)</fullName>
    </submittedName>
</protein>
<dbReference type="InterPro" id="IPR042150">
    <property type="entry name" value="MmRce1-like"/>
</dbReference>
<organism evidence="3 4">
    <name type="scientific">Spelaeicoccus albus</name>
    <dbReference type="NCBI Taxonomy" id="1280376"/>
    <lineage>
        <taxon>Bacteria</taxon>
        <taxon>Bacillati</taxon>
        <taxon>Actinomycetota</taxon>
        <taxon>Actinomycetes</taxon>
        <taxon>Micrococcales</taxon>
        <taxon>Brevibacteriaceae</taxon>
        <taxon>Spelaeicoccus</taxon>
    </lineage>
</organism>
<dbReference type="PANTHER" id="PTHR35797">
    <property type="entry name" value="PROTEASE-RELATED"/>
    <property type="match status" value="1"/>
</dbReference>
<dbReference type="GO" id="GO:0004175">
    <property type="term" value="F:endopeptidase activity"/>
    <property type="evidence" value="ECO:0007669"/>
    <property type="project" value="UniProtKB-ARBA"/>
</dbReference>
<feature type="transmembrane region" description="Helical" evidence="1">
    <location>
        <begin position="305"/>
        <end position="326"/>
    </location>
</feature>
<feature type="domain" description="CAAX prenyl protease 2/Lysostaphin resistance protein A-like" evidence="2">
    <location>
        <begin position="185"/>
        <end position="282"/>
    </location>
</feature>
<accession>A0A7Z0A879</accession>
<dbReference type="InterPro" id="IPR003675">
    <property type="entry name" value="Rce1/LyrA-like_dom"/>
</dbReference>
<keyword evidence="3" id="KW-0378">Hydrolase</keyword>
<name>A0A7Z0A879_9MICO</name>
<evidence type="ECO:0000313" key="4">
    <source>
        <dbReference type="Proteomes" id="UP000539111"/>
    </source>
</evidence>